<dbReference type="PANTHER" id="PTHR19229">
    <property type="entry name" value="ATP-BINDING CASSETTE TRANSPORTER SUBFAMILY A ABCA"/>
    <property type="match status" value="1"/>
</dbReference>
<feature type="transmembrane region" description="Helical" evidence="7">
    <location>
        <begin position="857"/>
        <end position="876"/>
    </location>
</feature>
<dbReference type="InterPro" id="IPR013525">
    <property type="entry name" value="ABC2_TM"/>
</dbReference>
<dbReference type="Pfam" id="PF00005">
    <property type="entry name" value="ABC_tran"/>
    <property type="match status" value="2"/>
</dbReference>
<dbReference type="GO" id="GO:0016887">
    <property type="term" value="F:ATP hydrolysis activity"/>
    <property type="evidence" value="ECO:0007669"/>
    <property type="project" value="InterPro"/>
</dbReference>
<dbReference type="GO" id="GO:0005524">
    <property type="term" value="F:ATP binding"/>
    <property type="evidence" value="ECO:0007669"/>
    <property type="project" value="UniProtKB-KW"/>
</dbReference>
<dbReference type="SUPFAM" id="SSF52540">
    <property type="entry name" value="P-loop containing nucleoside triphosphate hydrolases"/>
    <property type="match status" value="2"/>
</dbReference>
<feature type="transmembrane region" description="Helical" evidence="7">
    <location>
        <begin position="1234"/>
        <end position="1254"/>
    </location>
</feature>
<dbReference type="PROSITE" id="PS00211">
    <property type="entry name" value="ABC_TRANSPORTER_1"/>
    <property type="match status" value="1"/>
</dbReference>
<keyword evidence="5 7" id="KW-1133">Transmembrane helix</keyword>
<evidence type="ECO:0000256" key="4">
    <source>
        <dbReference type="ARBA" id="ARBA00022840"/>
    </source>
</evidence>
<dbReference type="Pfam" id="PF12698">
    <property type="entry name" value="ABC2_membrane_3"/>
    <property type="match status" value="2"/>
</dbReference>
<evidence type="ECO:0000259" key="8">
    <source>
        <dbReference type="PROSITE" id="PS50893"/>
    </source>
</evidence>
<dbReference type="InterPro" id="IPR003439">
    <property type="entry name" value="ABC_transporter-like_ATP-bd"/>
</dbReference>
<evidence type="ECO:0000256" key="2">
    <source>
        <dbReference type="ARBA" id="ARBA00022692"/>
    </source>
</evidence>
<dbReference type="GeneID" id="113505382"/>
<evidence type="ECO:0000256" key="6">
    <source>
        <dbReference type="ARBA" id="ARBA00023136"/>
    </source>
</evidence>
<feature type="transmembrane region" description="Helical" evidence="7">
    <location>
        <begin position="412"/>
        <end position="433"/>
    </location>
</feature>
<dbReference type="InParanoid" id="A0A7E5WUA1"/>
<dbReference type="InterPro" id="IPR017871">
    <property type="entry name" value="ABC_transporter-like_CS"/>
</dbReference>
<evidence type="ECO:0000313" key="10">
    <source>
        <dbReference type="RefSeq" id="XP_026743852.1"/>
    </source>
</evidence>
<sequence>MCLRLLAREFKESVVVPLWVLLWKLAKERQNRCMYNLWEIFGGLLVFLVVFFVNQTVKPLDDVLPRHFNYTNDDFLIRVYYTPLNPFTQLLMANVEFNLKNKTEPDIMPIHKWEFIHDAKIPNFFNESDNIAVVKFQNNGSLDEDLIYSINVNTKEEESNVYRIFNGFFRGVVKIEETSPSFLPSLQWAIDKAYMERLSDVEIGQPIQLNIIPRYISHELRALQKFLIICTIIAPLPFFLINSSRLIDERRTGIKERMKLAGVSRGVLRCARLVDYACVAVIYAIPATLILKGTRRPILPFSNPVVIGITLVLHYMSCTTLSFITTTLSDDFNFADTLGLFFYISAFFLDFLWYSYEARSITLIYIICTIIPHSPIYMFWDEVLYLEQMGIGIQFWNLGHKYPDTSLTVFRVWTFFVAQFFIVLILSWYLDLVRPGSHGISRKWNFMFKKRYWFGAKPTKKVRRPDMQKERKLSKDEEDEREMYFEKGPKTAEVAVKIMNVTKIFRTVRKSKVKALDNVSFDCYKGEVTVVLGVNGAGKTTLMSIITGMYSPSKGAVFINNKDVTQKLRELRETIGFCPQYDLSFSYLTVKENVQFYQKLKTTKCETDMTTEQLLKKLRLKDKAHLFTQNLSSGMLRCLQVACSLVTGAKVLVLDEPTSGMDVEIRHHLWDLFMVLRGTKTIIMTTTCMEEATALGDRIVILNKGQLRCHGTPLFLQQALGVSCNLSVTITDSTHMIHLIDLVQVIVPHVEHRIEDIHRVTFSLPSEDRDKFSQLFKVLESNKDSLGIMFVDVGMYMEEVFLEFLEEETDEQYDLQMSLSCRHMEMNKVFGIRLLISQLQLLIERIIEYRMLNKYQFFVWQVVLPIVGFLVVTLTTNDSLGFGNMFTHYEYHGHHVRALVYNPGPFRRSGINESVLKHPELKAVLSDDVDREFSDPTSGYMNSETMGIKLMQHYTRLFHPKEPNLLSESINLYSNIYMSVHIPYLNHSIITSYEPIRKEDRTQINPKSVFLCLKWAIWVVFFTVVPLAPCITLTIKEYANGIRDNHMMAGCSPIVHWGARFILHMTAYLAIIPGPLMILSVGMDFDETFTEVEFLGAVAMILVAFGAAYLAHLFFLSFIFQGNYAICQVYIMSICFGTILPITLAVLEPVWKRHMGLTFSYLTLTIVARISPLFAFTVGLARVALLARSNALCAHYKHMCPDLKLRDLPFNPDDCCRSELDMPFKYMEDYVTGLHDFLTLIIQFFIYSVLVILLEHRIPQYMIERIMTFQYRVPRHKFFSISVSKEADYVRSKLRAGETKNDVILAHNLHKTFNNIFNKKKCEPIKGISFAGKLGECIGIVGPRDVGKSTLLKMLSGLMAMTRGTCVVQGHHVRKNRLKYMKNICYSSGPFGLDPFRTGVHNLSFLAQLQGYSKEMAVRIALMSLHFMGLQANLSAVRRYSSGCARRLGLCVAMILAPSLAILDEPMRDVDPNSRSRVAKALQRLVLEPAVVIVAEASVDWGHMESVYTRIAILSQGELAALGPAGEIHAKVANGYTARIKLKMVTAFRQDMQKDLNDTDDVVSSSSESQLSLHTEKSVMHAQGIVAFKMEFKKIFEDSYILGEHLCMIYFHIEDLKNNIQYSEMFEKLENLKARFKDVVEDYVLSTTTIEDVFWRLRREGPQEAESDISAATSDNYV</sequence>
<feature type="transmembrane region" description="Helical" evidence="7">
    <location>
        <begin position="363"/>
        <end position="380"/>
    </location>
</feature>
<dbReference type="GO" id="GO:0005319">
    <property type="term" value="F:lipid transporter activity"/>
    <property type="evidence" value="ECO:0007669"/>
    <property type="project" value="TreeGrafter"/>
</dbReference>
<keyword evidence="2 7" id="KW-0812">Transmembrane</keyword>
<comment type="subcellular location">
    <subcellularLocation>
        <location evidence="1">Membrane</location>
        <topology evidence="1">Multi-pass membrane protein</topology>
    </subcellularLocation>
</comment>
<feature type="transmembrane region" description="Helical" evidence="7">
    <location>
        <begin position="1094"/>
        <end position="1120"/>
    </location>
</feature>
<feature type="domain" description="ABC transporter" evidence="8">
    <location>
        <begin position="1304"/>
        <end position="1541"/>
    </location>
</feature>
<gene>
    <name evidence="10" type="primary">LOC113505382</name>
</gene>
<dbReference type="CDD" id="cd03263">
    <property type="entry name" value="ABC_subfamily_A"/>
    <property type="match status" value="1"/>
</dbReference>
<dbReference type="InterPro" id="IPR003593">
    <property type="entry name" value="AAA+_ATPase"/>
</dbReference>
<dbReference type="GO" id="GO:0016020">
    <property type="term" value="C:membrane"/>
    <property type="evidence" value="ECO:0007669"/>
    <property type="project" value="UniProtKB-SubCell"/>
</dbReference>
<dbReference type="SMART" id="SM00382">
    <property type="entry name" value="AAA"/>
    <property type="match status" value="2"/>
</dbReference>
<dbReference type="InterPro" id="IPR026082">
    <property type="entry name" value="ABCA"/>
</dbReference>
<feature type="transmembrane region" description="Helical" evidence="7">
    <location>
        <begin position="1057"/>
        <end position="1082"/>
    </location>
</feature>
<keyword evidence="9" id="KW-1185">Reference proteome</keyword>
<dbReference type="PROSITE" id="PS50893">
    <property type="entry name" value="ABC_TRANSPORTER_2"/>
    <property type="match status" value="2"/>
</dbReference>
<dbReference type="PANTHER" id="PTHR19229:SF250">
    <property type="entry name" value="ABC TRANSPORTER DOMAIN-CONTAINING PROTEIN-RELATED"/>
    <property type="match status" value="1"/>
</dbReference>
<dbReference type="GO" id="GO:0140359">
    <property type="term" value="F:ABC-type transporter activity"/>
    <property type="evidence" value="ECO:0007669"/>
    <property type="project" value="InterPro"/>
</dbReference>
<feature type="transmembrane region" description="Helical" evidence="7">
    <location>
        <begin position="298"/>
        <end position="317"/>
    </location>
</feature>
<dbReference type="RefSeq" id="XP_026743852.1">
    <property type="nucleotide sequence ID" value="XM_026888051.1"/>
</dbReference>
<dbReference type="InterPro" id="IPR027417">
    <property type="entry name" value="P-loop_NTPase"/>
</dbReference>
<organism evidence="9 10">
    <name type="scientific">Trichoplusia ni</name>
    <name type="common">Cabbage looper</name>
    <dbReference type="NCBI Taxonomy" id="7111"/>
    <lineage>
        <taxon>Eukaryota</taxon>
        <taxon>Metazoa</taxon>
        <taxon>Ecdysozoa</taxon>
        <taxon>Arthropoda</taxon>
        <taxon>Hexapoda</taxon>
        <taxon>Insecta</taxon>
        <taxon>Pterygota</taxon>
        <taxon>Neoptera</taxon>
        <taxon>Endopterygota</taxon>
        <taxon>Lepidoptera</taxon>
        <taxon>Glossata</taxon>
        <taxon>Ditrysia</taxon>
        <taxon>Noctuoidea</taxon>
        <taxon>Noctuidae</taxon>
        <taxon>Plusiinae</taxon>
        <taxon>Trichoplusia</taxon>
    </lineage>
</organism>
<feature type="transmembrane region" description="Helical" evidence="7">
    <location>
        <begin position="37"/>
        <end position="55"/>
    </location>
</feature>
<keyword evidence="4" id="KW-0067">ATP-binding</keyword>
<dbReference type="Gene3D" id="3.40.50.300">
    <property type="entry name" value="P-loop containing nucleotide triphosphate hydrolases"/>
    <property type="match status" value="2"/>
</dbReference>
<accession>A0A7E5WUA1</accession>
<feature type="transmembrane region" description="Helical" evidence="7">
    <location>
        <begin position="1159"/>
        <end position="1181"/>
    </location>
</feature>
<name>A0A7E5WUA1_TRINI</name>
<dbReference type="KEGG" id="tnl:113505382"/>
<feature type="transmembrane region" description="Helical" evidence="7">
    <location>
        <begin position="1015"/>
        <end position="1036"/>
    </location>
</feature>
<evidence type="ECO:0000256" key="7">
    <source>
        <dbReference type="SAM" id="Phobius"/>
    </source>
</evidence>
<keyword evidence="6 7" id="KW-0472">Membrane</keyword>
<feature type="domain" description="ABC transporter" evidence="8">
    <location>
        <begin position="496"/>
        <end position="729"/>
    </location>
</feature>
<protein>
    <submittedName>
        <fullName evidence="10">ATP-binding cassette sub-family A member 17-like isoform X1</fullName>
    </submittedName>
</protein>
<dbReference type="OrthoDB" id="10255969at2759"/>
<evidence type="ECO:0000313" key="9">
    <source>
        <dbReference type="Proteomes" id="UP000322000"/>
    </source>
</evidence>
<reference evidence="10" key="1">
    <citation type="submission" date="2025-08" db="UniProtKB">
        <authorList>
            <consortium name="RefSeq"/>
        </authorList>
    </citation>
    <scope>IDENTIFICATION</scope>
</reference>
<feature type="transmembrane region" description="Helical" evidence="7">
    <location>
        <begin position="273"/>
        <end position="291"/>
    </location>
</feature>
<feature type="transmembrane region" description="Helical" evidence="7">
    <location>
        <begin position="1127"/>
        <end position="1147"/>
    </location>
</feature>
<evidence type="ECO:0000256" key="5">
    <source>
        <dbReference type="ARBA" id="ARBA00022989"/>
    </source>
</evidence>
<evidence type="ECO:0000256" key="1">
    <source>
        <dbReference type="ARBA" id="ARBA00004141"/>
    </source>
</evidence>
<evidence type="ECO:0000256" key="3">
    <source>
        <dbReference type="ARBA" id="ARBA00022741"/>
    </source>
</evidence>
<dbReference type="Proteomes" id="UP000322000">
    <property type="component" value="Chromosome 25"/>
</dbReference>
<proteinExistence type="predicted"/>
<feature type="transmembrane region" description="Helical" evidence="7">
    <location>
        <begin position="337"/>
        <end position="356"/>
    </location>
</feature>
<keyword evidence="3" id="KW-0547">Nucleotide-binding</keyword>